<evidence type="ECO:0000256" key="5">
    <source>
        <dbReference type="ARBA" id="ARBA00022792"/>
    </source>
</evidence>
<organism evidence="15 16">
    <name type="scientific">Monodon monoceros</name>
    <name type="common">Narwhal</name>
    <name type="synonym">Ceratodon monodon</name>
    <dbReference type="NCBI Taxonomy" id="40151"/>
    <lineage>
        <taxon>Eukaryota</taxon>
        <taxon>Metazoa</taxon>
        <taxon>Chordata</taxon>
        <taxon>Craniata</taxon>
        <taxon>Vertebrata</taxon>
        <taxon>Euteleostomi</taxon>
        <taxon>Mammalia</taxon>
        <taxon>Eutheria</taxon>
        <taxon>Laurasiatheria</taxon>
        <taxon>Artiodactyla</taxon>
        <taxon>Whippomorpha</taxon>
        <taxon>Cetacea</taxon>
        <taxon>Odontoceti</taxon>
        <taxon>Monodontidae</taxon>
        <taxon>Monodon</taxon>
    </lineage>
</organism>
<comment type="subcellular location">
    <subcellularLocation>
        <location evidence="1">Mitochondrion inner membrane</location>
        <topology evidence="1">Multi-pass membrane protein</topology>
    </subcellularLocation>
</comment>
<feature type="non-terminal residue" evidence="15">
    <location>
        <position position="1"/>
    </location>
</feature>
<evidence type="ECO:0000256" key="11">
    <source>
        <dbReference type="RuleBase" id="RU003375"/>
    </source>
</evidence>
<evidence type="ECO:0000256" key="6">
    <source>
        <dbReference type="ARBA" id="ARBA00022967"/>
    </source>
</evidence>
<keyword evidence="7 13" id="KW-1133">Transmembrane helix</keyword>
<accession>A0A4U1FCP7</accession>
<dbReference type="PANTHER" id="PTHR11403:SF7">
    <property type="entry name" value="CYTOCHROME C OXIDASE SUBUNIT 3"/>
    <property type="match status" value="1"/>
</dbReference>
<dbReference type="GO" id="GO:0004129">
    <property type="term" value="F:cytochrome-c oxidase activity"/>
    <property type="evidence" value="ECO:0007669"/>
    <property type="project" value="UniProtKB-EC"/>
</dbReference>
<comment type="similarity">
    <text evidence="2 11">Belongs to the cytochrome c oxidase subunit 3 family.</text>
</comment>
<protein>
    <recommendedName>
        <fullName evidence="3 11">Cytochrome c oxidase subunit 3</fullName>
    </recommendedName>
</protein>
<dbReference type="GO" id="GO:0006123">
    <property type="term" value="P:mitochondrial electron transport, cytochrome c to oxygen"/>
    <property type="evidence" value="ECO:0007669"/>
    <property type="project" value="TreeGrafter"/>
</dbReference>
<evidence type="ECO:0000313" key="16">
    <source>
        <dbReference type="Proteomes" id="UP000308365"/>
    </source>
</evidence>
<comment type="catalytic activity">
    <reaction evidence="10">
        <text>4 Fe(II)-[cytochrome c] + O2 + 8 H(+)(in) = 4 Fe(III)-[cytochrome c] + 2 H2O + 4 H(+)(out)</text>
        <dbReference type="Rhea" id="RHEA:11436"/>
        <dbReference type="Rhea" id="RHEA-COMP:10350"/>
        <dbReference type="Rhea" id="RHEA-COMP:14399"/>
        <dbReference type="ChEBI" id="CHEBI:15377"/>
        <dbReference type="ChEBI" id="CHEBI:15378"/>
        <dbReference type="ChEBI" id="CHEBI:15379"/>
        <dbReference type="ChEBI" id="CHEBI:29033"/>
        <dbReference type="ChEBI" id="CHEBI:29034"/>
        <dbReference type="EC" id="7.1.1.9"/>
    </reaction>
    <physiologicalReaction direction="left-to-right" evidence="10">
        <dbReference type="Rhea" id="RHEA:11437"/>
    </physiologicalReaction>
</comment>
<dbReference type="PANTHER" id="PTHR11403">
    <property type="entry name" value="CYTOCHROME C OXIDASE SUBUNIT III"/>
    <property type="match status" value="1"/>
</dbReference>
<feature type="transmembrane region" description="Helical" evidence="13">
    <location>
        <begin position="199"/>
        <end position="218"/>
    </location>
</feature>
<sequence length="270" mass="30243">LSMNVGVAIPLRAGAAVLGLRNKTKASLPTTRHAHPPQPHASSYRNCQPIHPTSSTSCATNGQYYSRSFIHTSNRRSNLSANKYQQVHCSHYIHYSHLLAVLEFTVAIIQAYVPTLLISDDEMLFEKALSKATTHQLSKRDLSTDLTPTPELGGCWPPTGVHPRNPLEVLLLNTSVLLASGVSITWAHHSITEGDRKHILQALFITITLGIYFTILQASEYYGLRWGLRINFLHSHRIPQTTCNYWVYLPCCLFPAPIKIPLHIQPPLWL</sequence>
<dbReference type="InterPro" id="IPR000298">
    <property type="entry name" value="Cyt_c_oxidase-like_su3"/>
</dbReference>
<dbReference type="GO" id="GO:0005743">
    <property type="term" value="C:mitochondrial inner membrane"/>
    <property type="evidence" value="ECO:0007669"/>
    <property type="project" value="UniProtKB-SubCell"/>
</dbReference>
<dbReference type="EMBL" id="RWIC01000227">
    <property type="protein sequence ID" value="TKC47097.1"/>
    <property type="molecule type" value="Genomic_DNA"/>
</dbReference>
<dbReference type="InterPro" id="IPR013833">
    <property type="entry name" value="Cyt_c_oxidase_su3_a-hlx"/>
</dbReference>
<evidence type="ECO:0000256" key="13">
    <source>
        <dbReference type="SAM" id="Phobius"/>
    </source>
</evidence>
<dbReference type="PROSITE" id="PS50253">
    <property type="entry name" value="COX3"/>
    <property type="match status" value="1"/>
</dbReference>
<keyword evidence="8 11" id="KW-0496">Mitochondrion</keyword>
<reference evidence="16" key="1">
    <citation type="journal article" date="2019" name="IScience">
        <title>Narwhal Genome Reveals Long-Term Low Genetic Diversity despite Current Large Abundance Size.</title>
        <authorList>
            <person name="Westbury M.V."/>
            <person name="Petersen B."/>
            <person name="Garde E."/>
            <person name="Heide-Jorgensen M.P."/>
            <person name="Lorenzen E.D."/>
        </authorList>
    </citation>
    <scope>NUCLEOTIDE SEQUENCE [LARGE SCALE GENOMIC DNA]</scope>
</reference>
<evidence type="ECO:0000256" key="2">
    <source>
        <dbReference type="ARBA" id="ARBA00010581"/>
    </source>
</evidence>
<keyword evidence="4 11" id="KW-0812">Transmembrane</keyword>
<gene>
    <name evidence="15" type="ORF">EI555_012306</name>
</gene>
<dbReference type="Gene3D" id="1.20.120.80">
    <property type="entry name" value="Cytochrome c oxidase, subunit III, four-helix bundle"/>
    <property type="match status" value="1"/>
</dbReference>
<feature type="domain" description="Heme-copper oxidase subunit III family profile" evidence="14">
    <location>
        <begin position="116"/>
        <end position="232"/>
    </location>
</feature>
<evidence type="ECO:0000256" key="1">
    <source>
        <dbReference type="ARBA" id="ARBA00004448"/>
    </source>
</evidence>
<comment type="caution">
    <text evidence="15">The sequence shown here is derived from an EMBL/GenBank/DDBJ whole genome shotgun (WGS) entry which is preliminary data.</text>
</comment>
<evidence type="ECO:0000256" key="7">
    <source>
        <dbReference type="ARBA" id="ARBA00022989"/>
    </source>
</evidence>
<evidence type="ECO:0000256" key="8">
    <source>
        <dbReference type="ARBA" id="ARBA00023128"/>
    </source>
</evidence>
<evidence type="ECO:0000256" key="4">
    <source>
        <dbReference type="ARBA" id="ARBA00022692"/>
    </source>
</evidence>
<evidence type="ECO:0000313" key="15">
    <source>
        <dbReference type="EMBL" id="TKC47097.1"/>
    </source>
</evidence>
<evidence type="ECO:0000256" key="3">
    <source>
        <dbReference type="ARBA" id="ARBA00015944"/>
    </source>
</evidence>
<dbReference type="InterPro" id="IPR024791">
    <property type="entry name" value="Cyt_c/ubiquinol_Oxase_su3"/>
</dbReference>
<dbReference type="Proteomes" id="UP000308365">
    <property type="component" value="Unassembled WGS sequence"/>
</dbReference>
<keyword evidence="5" id="KW-0999">Mitochondrion inner membrane</keyword>
<evidence type="ECO:0000259" key="14">
    <source>
        <dbReference type="PROSITE" id="PS50253"/>
    </source>
</evidence>
<keyword evidence="9 13" id="KW-0472">Membrane</keyword>
<keyword evidence="6" id="KW-1278">Translocase</keyword>
<name>A0A4U1FCP7_MONMO</name>
<dbReference type="InterPro" id="IPR035973">
    <property type="entry name" value="Cyt_c_oxidase_su3-like_sf"/>
</dbReference>
<dbReference type="SUPFAM" id="SSF81452">
    <property type="entry name" value="Cytochrome c oxidase subunit III-like"/>
    <property type="match status" value="1"/>
</dbReference>
<comment type="function">
    <text evidence="11">Component of the cytochrome c oxidase, the last enzyme in the mitochondrial electron transport chain which drives oxidative phosphorylation. The respiratory chain contains 3 multisubunit complexes succinate dehydrogenase (complex II, CII), ubiquinol-cytochrome c oxidoreductase (cytochrome b-c1 complex, complex III, CIII) and cytochrome c oxidase (complex IV, CIV), that cooperate to transfer electrons derived from NADH and succinate to molecular oxygen, creating an electrochemical gradient over the inner membrane that drives transmembrane transport and the ATP synthase. Cytochrome c oxidase is the component of the respiratory chain that catalyzes the reduction of oxygen to water. Electrons originating from reduced cytochrome c in the intermembrane space (IMS) are transferred via the dinuclear copper A center (CU(A)) of subunit 2 and heme A of subunit 1 to the active site in subunit 1, a binuclear center (BNC) formed by heme A3 and copper B (CU(B)). The BNC reduces molecular oxygen to 2 water molecules using 4 electrons from cytochrome c in the IMS and 4 protons from the mitochondrial matrix.</text>
</comment>
<proteinExistence type="inferred from homology"/>
<evidence type="ECO:0000256" key="12">
    <source>
        <dbReference type="SAM" id="MobiDB-lite"/>
    </source>
</evidence>
<dbReference type="AlphaFoldDB" id="A0A4U1FCP7"/>
<feature type="region of interest" description="Disordered" evidence="12">
    <location>
        <begin position="26"/>
        <end position="46"/>
    </location>
</feature>
<evidence type="ECO:0000256" key="9">
    <source>
        <dbReference type="ARBA" id="ARBA00023136"/>
    </source>
</evidence>
<evidence type="ECO:0000256" key="10">
    <source>
        <dbReference type="ARBA" id="ARBA00049512"/>
    </source>
</evidence>
<dbReference type="Pfam" id="PF00510">
    <property type="entry name" value="COX3"/>
    <property type="match status" value="1"/>
</dbReference>